<sequence>MFATEFNDLPPRSQEKHLAIIDAAKQLFLETGFGPTSMDAVAERAGVSKRTVYSHFECKEALFDSIMSQMCSVLGAAIQEQIDVMMAKAETATGPDPEMAEMLQVLGCRFLTLISDQTDVALFRIIIGEASRFPQLGREFFEKGPKKLTEQLSVYLARQHELGTLDIDDPNQAAWHFLAMVKDPIHLKLLIGLQDTPSQKEIKEIAEKGVDRFLKIYAV</sequence>
<dbReference type="PANTHER" id="PTHR30055">
    <property type="entry name" value="HTH-TYPE TRANSCRIPTIONAL REGULATOR RUTR"/>
    <property type="match status" value="1"/>
</dbReference>
<evidence type="ECO:0000256" key="2">
    <source>
        <dbReference type="ARBA" id="ARBA00023125"/>
    </source>
</evidence>
<feature type="domain" description="HTH tetR-type" evidence="5">
    <location>
        <begin position="14"/>
        <end position="74"/>
    </location>
</feature>
<dbReference type="InterPro" id="IPR050109">
    <property type="entry name" value="HTH-type_TetR-like_transc_reg"/>
</dbReference>
<dbReference type="PROSITE" id="PS50977">
    <property type="entry name" value="HTH_TETR_2"/>
    <property type="match status" value="1"/>
</dbReference>
<dbReference type="PRINTS" id="PR00455">
    <property type="entry name" value="HTHTETR"/>
</dbReference>
<dbReference type="Gene3D" id="1.10.10.60">
    <property type="entry name" value="Homeodomain-like"/>
    <property type="match status" value="1"/>
</dbReference>
<evidence type="ECO:0000259" key="5">
    <source>
        <dbReference type="PROSITE" id="PS50977"/>
    </source>
</evidence>
<gene>
    <name evidence="6" type="ORF">EOI86_03315</name>
</gene>
<dbReference type="AlphaFoldDB" id="A0A3S2VRY8"/>
<evidence type="ECO:0000256" key="1">
    <source>
        <dbReference type="ARBA" id="ARBA00023015"/>
    </source>
</evidence>
<dbReference type="Pfam" id="PF00440">
    <property type="entry name" value="TetR_N"/>
    <property type="match status" value="1"/>
</dbReference>
<dbReference type="InterPro" id="IPR039536">
    <property type="entry name" value="TetR_C_Proteobacteria"/>
</dbReference>
<dbReference type="SUPFAM" id="SSF46689">
    <property type="entry name" value="Homeodomain-like"/>
    <property type="match status" value="1"/>
</dbReference>
<name>A0A3S2VRY8_9PROT</name>
<evidence type="ECO:0000313" key="6">
    <source>
        <dbReference type="EMBL" id="RVU38333.1"/>
    </source>
</evidence>
<dbReference type="InterPro" id="IPR036271">
    <property type="entry name" value="Tet_transcr_reg_TetR-rel_C_sf"/>
</dbReference>
<keyword evidence="7" id="KW-1185">Reference proteome</keyword>
<dbReference type="OrthoDB" id="9816431at2"/>
<dbReference type="Gene3D" id="1.10.357.10">
    <property type="entry name" value="Tetracycline Repressor, domain 2"/>
    <property type="match status" value="1"/>
</dbReference>
<dbReference type="RefSeq" id="WP_127763705.1">
    <property type="nucleotide sequence ID" value="NZ_SADE01000001.1"/>
</dbReference>
<evidence type="ECO:0000256" key="4">
    <source>
        <dbReference type="PROSITE-ProRule" id="PRU00335"/>
    </source>
</evidence>
<accession>A0A3S2VRY8</accession>
<dbReference type="GO" id="GO:0000976">
    <property type="term" value="F:transcription cis-regulatory region binding"/>
    <property type="evidence" value="ECO:0007669"/>
    <property type="project" value="TreeGrafter"/>
</dbReference>
<dbReference type="SUPFAM" id="SSF48498">
    <property type="entry name" value="Tetracyclin repressor-like, C-terminal domain"/>
    <property type="match status" value="1"/>
</dbReference>
<dbReference type="EMBL" id="SADE01000001">
    <property type="protein sequence ID" value="RVU38333.1"/>
    <property type="molecule type" value="Genomic_DNA"/>
</dbReference>
<comment type="caution">
    <text evidence="6">The sequence shown here is derived from an EMBL/GenBank/DDBJ whole genome shotgun (WGS) entry which is preliminary data.</text>
</comment>
<feature type="DNA-binding region" description="H-T-H motif" evidence="4">
    <location>
        <begin position="37"/>
        <end position="56"/>
    </location>
</feature>
<keyword evidence="3" id="KW-0804">Transcription</keyword>
<protein>
    <submittedName>
        <fullName evidence="6">TetR/AcrR family transcriptional regulator</fullName>
    </submittedName>
</protein>
<reference evidence="7" key="1">
    <citation type="submission" date="2019-01" db="EMBL/GenBank/DDBJ databases">
        <title>Gri0909 isolated from a small marine red alga.</title>
        <authorList>
            <person name="Kim J."/>
            <person name="Jeong S.E."/>
            <person name="Jeon C.O."/>
        </authorList>
    </citation>
    <scope>NUCLEOTIDE SEQUENCE [LARGE SCALE GENOMIC DNA]</scope>
    <source>
        <strain evidence="7">Gri0909</strain>
    </source>
</reference>
<keyword evidence="2 4" id="KW-0238">DNA-binding</keyword>
<dbReference type="Pfam" id="PF14246">
    <property type="entry name" value="TetR_C_7"/>
    <property type="match status" value="1"/>
</dbReference>
<dbReference type="GO" id="GO:0003700">
    <property type="term" value="F:DNA-binding transcription factor activity"/>
    <property type="evidence" value="ECO:0007669"/>
    <property type="project" value="TreeGrafter"/>
</dbReference>
<evidence type="ECO:0000313" key="7">
    <source>
        <dbReference type="Proteomes" id="UP000287447"/>
    </source>
</evidence>
<dbReference type="PANTHER" id="PTHR30055:SF146">
    <property type="entry name" value="HTH-TYPE TRANSCRIPTIONAL DUAL REGULATOR CECR"/>
    <property type="match status" value="1"/>
</dbReference>
<dbReference type="InterPro" id="IPR009057">
    <property type="entry name" value="Homeodomain-like_sf"/>
</dbReference>
<dbReference type="Proteomes" id="UP000287447">
    <property type="component" value="Unassembled WGS sequence"/>
</dbReference>
<dbReference type="FunFam" id="1.10.10.60:FF:000141">
    <property type="entry name" value="TetR family transcriptional regulator"/>
    <property type="match status" value="1"/>
</dbReference>
<proteinExistence type="predicted"/>
<organism evidence="6 7">
    <name type="scientific">Hwanghaeella grinnelliae</name>
    <dbReference type="NCBI Taxonomy" id="2500179"/>
    <lineage>
        <taxon>Bacteria</taxon>
        <taxon>Pseudomonadati</taxon>
        <taxon>Pseudomonadota</taxon>
        <taxon>Alphaproteobacteria</taxon>
        <taxon>Rhodospirillales</taxon>
        <taxon>Rhodospirillaceae</taxon>
        <taxon>Hwanghaeella</taxon>
    </lineage>
</organism>
<keyword evidence="1" id="KW-0805">Transcription regulation</keyword>
<dbReference type="InterPro" id="IPR001647">
    <property type="entry name" value="HTH_TetR"/>
</dbReference>
<evidence type="ECO:0000256" key="3">
    <source>
        <dbReference type="ARBA" id="ARBA00023163"/>
    </source>
</evidence>